<accession>A0AAD7EWH4</accession>
<name>A0AAD7EWH4_9AGAR</name>
<dbReference type="InterPro" id="IPR016169">
    <property type="entry name" value="FAD-bd_PCMH_sub2"/>
</dbReference>
<dbReference type="Gene3D" id="2.80.10.50">
    <property type="match status" value="2"/>
</dbReference>
<dbReference type="PANTHER" id="PTHR42973">
    <property type="entry name" value="BINDING OXIDOREDUCTASE, PUTATIVE (AFU_ORTHOLOGUE AFUA_1G17690)-RELATED"/>
    <property type="match status" value="1"/>
</dbReference>
<dbReference type="PROSITE" id="PS51387">
    <property type="entry name" value="FAD_PCMH"/>
    <property type="match status" value="1"/>
</dbReference>
<comment type="cofactor">
    <cofactor evidence="1">
        <name>FAD</name>
        <dbReference type="ChEBI" id="CHEBI:57692"/>
    </cofactor>
</comment>
<dbReference type="GO" id="GO:0071949">
    <property type="term" value="F:FAD binding"/>
    <property type="evidence" value="ECO:0007669"/>
    <property type="project" value="InterPro"/>
</dbReference>
<keyword evidence="9" id="KW-1185">Reference proteome</keyword>
<keyword evidence="6" id="KW-0732">Signal</keyword>
<dbReference type="SUPFAM" id="SSF50370">
    <property type="entry name" value="Ricin B-like lectins"/>
    <property type="match status" value="1"/>
</dbReference>
<dbReference type="InterPro" id="IPR036318">
    <property type="entry name" value="FAD-bd_PCMH-like_sf"/>
</dbReference>
<comment type="caution">
    <text evidence="8">The sequence shown here is derived from an EMBL/GenBank/DDBJ whole genome shotgun (WGS) entry which is preliminary data.</text>
</comment>
<evidence type="ECO:0000256" key="3">
    <source>
        <dbReference type="ARBA" id="ARBA00022630"/>
    </source>
</evidence>
<protein>
    <recommendedName>
        <fullName evidence="7">FAD-binding PCMH-type domain-containing protein</fullName>
    </recommendedName>
</protein>
<dbReference type="GO" id="GO:0016491">
    <property type="term" value="F:oxidoreductase activity"/>
    <property type="evidence" value="ECO:0007669"/>
    <property type="project" value="UniProtKB-KW"/>
</dbReference>
<feature type="chain" id="PRO_5042060185" description="FAD-binding PCMH-type domain-containing protein" evidence="6">
    <location>
        <begin position="19"/>
        <end position="625"/>
    </location>
</feature>
<dbReference type="EMBL" id="JARIHO010000009">
    <property type="protein sequence ID" value="KAJ7355784.1"/>
    <property type="molecule type" value="Genomic_DNA"/>
</dbReference>
<evidence type="ECO:0000259" key="7">
    <source>
        <dbReference type="PROSITE" id="PS51387"/>
    </source>
</evidence>
<comment type="similarity">
    <text evidence="2">Belongs to the oxygen-dependent FAD-linked oxidoreductase family.</text>
</comment>
<evidence type="ECO:0000313" key="8">
    <source>
        <dbReference type="EMBL" id="KAJ7355784.1"/>
    </source>
</evidence>
<sequence>MLSSLSFLLLSPVLLSAATSIHPSVNSAKCLTAASNTDGAAVQIQDCVSGGSTSQNWTISGGNLKLFGTKCLDVTGGSTTNGNKLQVWTCASGNTNQLWTVSGNTIQWTSHSSCLDLTDGSVTNGNPIQIWACSGGPNQQWPTTTSTTTPSGLQQSLTTNGISAAYPGDSTYSAAAKAYNLRYTLSPAAVAFPTSAAQVAAAVKAGVAQNMQVVARSGGHSYIANGLGGNNGALVVDLSKMKAISIRAANNTALIETGNRLGDIALALNAAGRAIPHGTCSYVGIGGHSGYGGFGFTSRAWGLTLDVIKSATVVLANGTIATASSTVNTDLFWAIRGASPSFGIVTSVEVQTFPAPASATVFQYGWDNMDITTASNAIASFQTFATTNIPPEFGAELVFGAGSSKGHVFFGLTGAWYGAASSLDATLAPYLKTLPTPSSSTISPGSYINSVAVLAGQPLNTASASEQADTFYTKSLMTPSGSPMSSAAITAFVTYMANQGFTSDTAWFVEVELFGGSNSAINAVPLDSTAFAKRDTLFTFQLYASSNNSPPTPPYPTDGFSFLDGMAASIVSNSPANWNYGAYLNYPDDRLTNAATLYYGSHYARLKSIKTAVDPLNVFRIPIGV</sequence>
<dbReference type="Pfam" id="PF00652">
    <property type="entry name" value="Ricin_B_lectin"/>
    <property type="match status" value="1"/>
</dbReference>
<gene>
    <name evidence="8" type="ORF">DFH08DRAFT_853550</name>
</gene>
<dbReference type="Gene3D" id="3.30.465.10">
    <property type="match status" value="1"/>
</dbReference>
<dbReference type="AlphaFoldDB" id="A0AAD7EWH4"/>
<organism evidence="8 9">
    <name type="scientific">Mycena albidolilacea</name>
    <dbReference type="NCBI Taxonomy" id="1033008"/>
    <lineage>
        <taxon>Eukaryota</taxon>
        <taxon>Fungi</taxon>
        <taxon>Dikarya</taxon>
        <taxon>Basidiomycota</taxon>
        <taxon>Agaricomycotina</taxon>
        <taxon>Agaricomycetes</taxon>
        <taxon>Agaricomycetidae</taxon>
        <taxon>Agaricales</taxon>
        <taxon>Marasmiineae</taxon>
        <taxon>Mycenaceae</taxon>
        <taxon>Mycena</taxon>
    </lineage>
</organism>
<keyword evidence="3" id="KW-0285">Flavoprotein</keyword>
<keyword evidence="4" id="KW-0274">FAD</keyword>
<dbReference type="Proteomes" id="UP001218218">
    <property type="component" value="Unassembled WGS sequence"/>
</dbReference>
<evidence type="ECO:0000313" key="9">
    <source>
        <dbReference type="Proteomes" id="UP001218218"/>
    </source>
</evidence>
<dbReference type="InterPro" id="IPR035992">
    <property type="entry name" value="Ricin_B-like_lectins"/>
</dbReference>
<keyword evidence="5" id="KW-0560">Oxidoreductase</keyword>
<feature type="domain" description="FAD-binding PCMH-type" evidence="7">
    <location>
        <begin position="183"/>
        <end position="355"/>
    </location>
</feature>
<feature type="signal peptide" evidence="6">
    <location>
        <begin position="1"/>
        <end position="18"/>
    </location>
</feature>
<dbReference type="CDD" id="cd00161">
    <property type="entry name" value="beta-trefoil_Ricin-like"/>
    <property type="match status" value="1"/>
</dbReference>
<dbReference type="Gene3D" id="3.40.462.20">
    <property type="match status" value="1"/>
</dbReference>
<proteinExistence type="inferred from homology"/>
<evidence type="ECO:0000256" key="6">
    <source>
        <dbReference type="SAM" id="SignalP"/>
    </source>
</evidence>
<evidence type="ECO:0000256" key="2">
    <source>
        <dbReference type="ARBA" id="ARBA00005466"/>
    </source>
</evidence>
<evidence type="ECO:0000256" key="1">
    <source>
        <dbReference type="ARBA" id="ARBA00001974"/>
    </source>
</evidence>
<dbReference type="SUPFAM" id="SSF56176">
    <property type="entry name" value="FAD-binding/transporter-associated domain-like"/>
    <property type="match status" value="1"/>
</dbReference>
<dbReference type="Pfam" id="PF08031">
    <property type="entry name" value="BBE"/>
    <property type="match status" value="1"/>
</dbReference>
<dbReference type="InterPro" id="IPR012951">
    <property type="entry name" value="BBE"/>
</dbReference>
<evidence type="ECO:0000256" key="4">
    <source>
        <dbReference type="ARBA" id="ARBA00022827"/>
    </source>
</evidence>
<dbReference type="InterPro" id="IPR006094">
    <property type="entry name" value="Oxid_FAD_bind_N"/>
</dbReference>
<dbReference type="Pfam" id="PF01565">
    <property type="entry name" value="FAD_binding_4"/>
    <property type="match status" value="1"/>
</dbReference>
<dbReference type="InterPro" id="IPR000772">
    <property type="entry name" value="Ricin_B_lectin"/>
</dbReference>
<dbReference type="PROSITE" id="PS50231">
    <property type="entry name" value="RICIN_B_LECTIN"/>
    <property type="match status" value="1"/>
</dbReference>
<dbReference type="InterPro" id="IPR016166">
    <property type="entry name" value="FAD-bd_PCMH"/>
</dbReference>
<dbReference type="PANTHER" id="PTHR42973:SF39">
    <property type="entry name" value="FAD-BINDING PCMH-TYPE DOMAIN-CONTAINING PROTEIN"/>
    <property type="match status" value="1"/>
</dbReference>
<dbReference type="InterPro" id="IPR050416">
    <property type="entry name" value="FAD-linked_Oxidoreductase"/>
</dbReference>
<reference evidence="8" key="1">
    <citation type="submission" date="2023-03" db="EMBL/GenBank/DDBJ databases">
        <title>Massive genome expansion in bonnet fungi (Mycena s.s.) driven by repeated elements and novel gene families across ecological guilds.</title>
        <authorList>
            <consortium name="Lawrence Berkeley National Laboratory"/>
            <person name="Harder C.B."/>
            <person name="Miyauchi S."/>
            <person name="Viragh M."/>
            <person name="Kuo A."/>
            <person name="Thoen E."/>
            <person name="Andreopoulos B."/>
            <person name="Lu D."/>
            <person name="Skrede I."/>
            <person name="Drula E."/>
            <person name="Henrissat B."/>
            <person name="Morin E."/>
            <person name="Kohler A."/>
            <person name="Barry K."/>
            <person name="LaButti K."/>
            <person name="Morin E."/>
            <person name="Salamov A."/>
            <person name="Lipzen A."/>
            <person name="Mereny Z."/>
            <person name="Hegedus B."/>
            <person name="Baldrian P."/>
            <person name="Stursova M."/>
            <person name="Weitz H."/>
            <person name="Taylor A."/>
            <person name="Grigoriev I.V."/>
            <person name="Nagy L.G."/>
            <person name="Martin F."/>
            <person name="Kauserud H."/>
        </authorList>
    </citation>
    <scope>NUCLEOTIDE SEQUENCE</scope>
    <source>
        <strain evidence="8">CBHHK002</strain>
    </source>
</reference>
<evidence type="ECO:0000256" key="5">
    <source>
        <dbReference type="ARBA" id="ARBA00023002"/>
    </source>
</evidence>
<dbReference type="SMART" id="SM00458">
    <property type="entry name" value="RICIN"/>
    <property type="match status" value="1"/>
</dbReference>